<evidence type="ECO:0000313" key="2">
    <source>
        <dbReference type="EMBL" id="GIZ41282.1"/>
    </source>
</evidence>
<dbReference type="AlphaFoldDB" id="A0A9P3FER8"/>
<keyword evidence="3" id="KW-1185">Reference proteome</keyword>
<feature type="compositionally biased region" description="Acidic residues" evidence="1">
    <location>
        <begin position="206"/>
        <end position="241"/>
    </location>
</feature>
<dbReference type="RefSeq" id="XP_044655769.1">
    <property type="nucleotide sequence ID" value="XM_044799834.1"/>
</dbReference>
<feature type="region of interest" description="Disordered" evidence="1">
    <location>
        <begin position="191"/>
        <end position="241"/>
    </location>
</feature>
<name>A0A9P3FER8_9PEZI</name>
<organism evidence="2 3">
    <name type="scientific">Cercospora kikuchii</name>
    <dbReference type="NCBI Taxonomy" id="84275"/>
    <lineage>
        <taxon>Eukaryota</taxon>
        <taxon>Fungi</taxon>
        <taxon>Dikarya</taxon>
        <taxon>Ascomycota</taxon>
        <taxon>Pezizomycotina</taxon>
        <taxon>Dothideomycetes</taxon>
        <taxon>Dothideomycetidae</taxon>
        <taxon>Mycosphaerellales</taxon>
        <taxon>Mycosphaerellaceae</taxon>
        <taxon>Cercospora</taxon>
    </lineage>
</organism>
<dbReference type="GeneID" id="68290168"/>
<evidence type="ECO:0000313" key="3">
    <source>
        <dbReference type="Proteomes" id="UP000825890"/>
    </source>
</evidence>
<proteinExistence type="predicted"/>
<dbReference type="OrthoDB" id="3650850at2759"/>
<accession>A0A9P3FER8</accession>
<comment type="caution">
    <text evidence="2">The sequence shown here is derived from an EMBL/GenBank/DDBJ whole genome shotgun (WGS) entry which is preliminary data.</text>
</comment>
<dbReference type="EMBL" id="BOLY01000003">
    <property type="protein sequence ID" value="GIZ41282.1"/>
    <property type="molecule type" value="Genomic_DNA"/>
</dbReference>
<gene>
    <name evidence="2" type="ORF">CKM354_000459300</name>
</gene>
<reference evidence="2 3" key="1">
    <citation type="submission" date="2021-01" db="EMBL/GenBank/DDBJ databases">
        <title>Cercospora kikuchii MAFF 305040 whole genome shotgun sequence.</title>
        <authorList>
            <person name="Kashiwa T."/>
            <person name="Suzuki T."/>
        </authorList>
    </citation>
    <scope>NUCLEOTIDE SEQUENCE [LARGE SCALE GENOMIC DNA]</scope>
    <source>
        <strain evidence="2 3">MAFF 305040</strain>
    </source>
</reference>
<dbReference type="Proteomes" id="UP000825890">
    <property type="component" value="Unassembled WGS sequence"/>
</dbReference>
<protein>
    <submittedName>
        <fullName evidence="2">Uncharacterized protein</fullName>
    </submittedName>
</protein>
<evidence type="ECO:0000256" key="1">
    <source>
        <dbReference type="SAM" id="MobiDB-lite"/>
    </source>
</evidence>
<sequence length="241" mass="27405">MSKLPVDTNDSDKSAELENHIQALPQELQDTILDFTLIAAIEGVQAVVDDPPPWQISVNSRTRKIVAPKFYGTASFVVPERVVIARESPHLHLLTEWLKKVPAHYHPTIREIRIRSLEPARPESIEEEVQLYSDQMRLITATEFVIGRRGNHLSAEVMKLPCHSNGNDPAALTWLTYDEFGRMIDATRLIESDLASQEMEERYGEETESDEDESEEDESEEDESEEDESEEDDDCDHEATG</sequence>